<dbReference type="SUPFAM" id="SSF49464">
    <property type="entry name" value="Carboxypeptidase regulatory domain-like"/>
    <property type="match status" value="1"/>
</dbReference>
<evidence type="ECO:0000313" key="13">
    <source>
        <dbReference type="EMBL" id="SNR16518.1"/>
    </source>
</evidence>
<comment type="subcellular location">
    <subcellularLocation>
        <location evidence="1 8">Cell outer membrane</location>
        <topology evidence="1 8">Multi-pass membrane protein</topology>
    </subcellularLocation>
</comment>
<dbReference type="InterPro" id="IPR023996">
    <property type="entry name" value="TonB-dep_OMP_SusC/RagA"/>
</dbReference>
<dbReference type="InterPro" id="IPR023997">
    <property type="entry name" value="TonB-dep_OMP_SusC/RagA_CS"/>
</dbReference>
<keyword evidence="14" id="KW-1185">Reference proteome</keyword>
<dbReference type="KEGG" id="tje:TJEJU_2845"/>
<feature type="chain" id="PRO_5013280375" evidence="10">
    <location>
        <begin position="24"/>
        <end position="1012"/>
    </location>
</feature>
<feature type="signal peptide" evidence="10">
    <location>
        <begin position="1"/>
        <end position="23"/>
    </location>
</feature>
<keyword evidence="5 9" id="KW-0798">TonB box</keyword>
<dbReference type="NCBIfam" id="TIGR04057">
    <property type="entry name" value="SusC_RagA_signa"/>
    <property type="match status" value="1"/>
</dbReference>
<keyword evidence="3 8" id="KW-1134">Transmembrane beta strand</keyword>
<sequence>MKKNIFSFFLLTFMLISTFGLNAQNVNGVVSDNSGPLPGVNVIVKGTTRGAETDFNGKYTINDIKSNDVLIFSYVGYKTIEIAVNGRNTINVSLEEDSSTLEEVVVVGYGTKKKSLVTGAISSIDSKEIQSVSNQRVDQVLQGRASGVTVSASSGSPGAQTKIRIRGTGSSGNSSPLFIVDGMKVTTIDNIAPSDIANIEVLKDGASAAIYGTEGANGVVIVTTKKGRVGGPQFSFSSQLGMQYYFNKMELMNAEQFVTYLNEGGNATVVDNGINTDWIEETFDSAFMQRYDFSMSGATESTSYYFSVGHTDQDGIVGGDNSNFQRNSMRLNIKSDITEWLEAGANANAAFIKRRGIPENSDTRGVIQNMLIIDPLTPVTYEPGNVPASVTQRSADNGVPVLRDSNGNVYGYPTYSTGEVLNPVAFANDIQQNISSTSQFLSTLYLKAKIIEGLNFTTRYGVEQNLFLNKTTTNAYYVTSEASNTQYNLSEQKVRFSRWLWENFASYEKSFENHNFKLLAGFSAEQSRRPTFTTRRFSAPVDQFRGFNSNSSAFTFDPASPINRAFRDNLVSMYGRLSYDYDEKYLFEATVRSDKSDKFTDNNKSAVFPSFSAGWVVSKEDFWADDFLVNTLKVRASWGQNGNKNGLPVGTGITAITTEDNGATLSYLGNIGAQITTFGNPDLVWETSEQLGFGVDASAFENRLNVSADYYQKTTRDLIVGDGSLITPGSAGFPFAPFNAGTVVNKGFEIEIGYSDTTSGDFSYQINANLSTLDNEVTEIKFLPQGAGLIGAGAPQNDDGVTRFSEGFPAWYFYGFKTDGIDPATGQVIKVDTNEDGIINNADKTFIGSPHPDILFGGNIKLGYKSFDFNIQFQGTIGNEIFATYHQPSRQITNKPIQFFEGRWTGPGDTDARFPAPGTPVLDSYDTDLVVEDGSFMRIKQIQLGYTLPESFTNKLRMNRVRLYVSLDDFFTFTGYNGLDPEVGNFSFNDTGVDRGFYPTAARALFGFSVNF</sequence>
<dbReference type="AlphaFoldDB" id="A0A238UD59"/>
<protein>
    <submittedName>
        <fullName evidence="13">SusC-like TonB-dependent outer membrane receptor</fullName>
    </submittedName>
</protein>
<dbReference type="Pfam" id="PF07715">
    <property type="entry name" value="Plug"/>
    <property type="match status" value="1"/>
</dbReference>
<dbReference type="InterPro" id="IPR008969">
    <property type="entry name" value="CarboxyPept-like_regulatory"/>
</dbReference>
<evidence type="ECO:0000256" key="7">
    <source>
        <dbReference type="ARBA" id="ARBA00023237"/>
    </source>
</evidence>
<evidence type="ECO:0000256" key="9">
    <source>
        <dbReference type="RuleBase" id="RU003357"/>
    </source>
</evidence>
<comment type="similarity">
    <text evidence="8 9">Belongs to the TonB-dependent receptor family.</text>
</comment>
<dbReference type="Proteomes" id="UP000215214">
    <property type="component" value="Chromosome TJEJU"/>
</dbReference>
<dbReference type="Gene3D" id="2.60.40.1120">
    <property type="entry name" value="Carboxypeptidase-like, regulatory domain"/>
    <property type="match status" value="1"/>
</dbReference>
<keyword evidence="7 8" id="KW-0998">Cell outer membrane</keyword>
<evidence type="ECO:0000256" key="3">
    <source>
        <dbReference type="ARBA" id="ARBA00022452"/>
    </source>
</evidence>
<dbReference type="Pfam" id="PF13715">
    <property type="entry name" value="CarbopepD_reg_2"/>
    <property type="match status" value="1"/>
</dbReference>
<evidence type="ECO:0000259" key="11">
    <source>
        <dbReference type="Pfam" id="PF00593"/>
    </source>
</evidence>
<keyword evidence="4 8" id="KW-0812">Transmembrane</keyword>
<evidence type="ECO:0000256" key="5">
    <source>
        <dbReference type="ARBA" id="ARBA00023077"/>
    </source>
</evidence>
<evidence type="ECO:0000313" key="14">
    <source>
        <dbReference type="Proteomes" id="UP000215214"/>
    </source>
</evidence>
<name>A0A238UD59_9FLAO</name>
<dbReference type="SUPFAM" id="SSF56935">
    <property type="entry name" value="Porins"/>
    <property type="match status" value="1"/>
</dbReference>
<accession>A0A238UD59</accession>
<keyword evidence="2 8" id="KW-0813">Transport</keyword>
<dbReference type="Pfam" id="PF00593">
    <property type="entry name" value="TonB_dep_Rec_b-barrel"/>
    <property type="match status" value="1"/>
</dbReference>
<evidence type="ECO:0000256" key="6">
    <source>
        <dbReference type="ARBA" id="ARBA00023136"/>
    </source>
</evidence>
<dbReference type="RefSeq" id="WP_095075082.1">
    <property type="nucleotide sequence ID" value="NZ_LT899436.1"/>
</dbReference>
<evidence type="ECO:0000256" key="8">
    <source>
        <dbReference type="PROSITE-ProRule" id="PRU01360"/>
    </source>
</evidence>
<dbReference type="InterPro" id="IPR036942">
    <property type="entry name" value="Beta-barrel_TonB_sf"/>
</dbReference>
<evidence type="ECO:0000256" key="10">
    <source>
        <dbReference type="SAM" id="SignalP"/>
    </source>
</evidence>
<feature type="domain" description="TonB-dependent receptor-like beta-barrel" evidence="11">
    <location>
        <begin position="405"/>
        <end position="778"/>
    </location>
</feature>
<keyword evidence="10" id="KW-0732">Signal</keyword>
<dbReference type="EMBL" id="LT899436">
    <property type="protein sequence ID" value="SNR16518.1"/>
    <property type="molecule type" value="Genomic_DNA"/>
</dbReference>
<gene>
    <name evidence="13" type="ORF">TJEJU_2845</name>
</gene>
<dbReference type="OrthoDB" id="9768177at2"/>
<evidence type="ECO:0000259" key="12">
    <source>
        <dbReference type="Pfam" id="PF07715"/>
    </source>
</evidence>
<reference evidence="13 14" key="1">
    <citation type="submission" date="2017-07" db="EMBL/GenBank/DDBJ databases">
        <authorList>
            <person name="Sun Z.S."/>
            <person name="Albrecht U."/>
            <person name="Echele G."/>
            <person name="Lee C.C."/>
        </authorList>
    </citation>
    <scope>NUCLEOTIDE SEQUENCE [LARGE SCALE GENOMIC DNA]</scope>
    <source>
        <strain evidence="14">type strain: KCTC 22618</strain>
    </source>
</reference>
<organism evidence="13 14">
    <name type="scientific">Tenacibaculum jejuense</name>
    <dbReference type="NCBI Taxonomy" id="584609"/>
    <lineage>
        <taxon>Bacteria</taxon>
        <taxon>Pseudomonadati</taxon>
        <taxon>Bacteroidota</taxon>
        <taxon>Flavobacteriia</taxon>
        <taxon>Flavobacteriales</taxon>
        <taxon>Flavobacteriaceae</taxon>
        <taxon>Tenacibaculum</taxon>
    </lineage>
</organism>
<dbReference type="PROSITE" id="PS52016">
    <property type="entry name" value="TONB_DEPENDENT_REC_3"/>
    <property type="match status" value="1"/>
</dbReference>
<dbReference type="InterPro" id="IPR039426">
    <property type="entry name" value="TonB-dep_rcpt-like"/>
</dbReference>
<evidence type="ECO:0000256" key="2">
    <source>
        <dbReference type="ARBA" id="ARBA00022448"/>
    </source>
</evidence>
<dbReference type="NCBIfam" id="TIGR04056">
    <property type="entry name" value="OMP_RagA_SusC"/>
    <property type="match status" value="1"/>
</dbReference>
<proteinExistence type="inferred from homology"/>
<dbReference type="InterPro" id="IPR000531">
    <property type="entry name" value="Beta-barrel_TonB"/>
</dbReference>
<feature type="domain" description="TonB-dependent receptor plug" evidence="12">
    <location>
        <begin position="116"/>
        <end position="219"/>
    </location>
</feature>
<keyword evidence="13" id="KW-0675">Receptor</keyword>
<dbReference type="InterPro" id="IPR037066">
    <property type="entry name" value="Plug_dom_sf"/>
</dbReference>
<evidence type="ECO:0000256" key="1">
    <source>
        <dbReference type="ARBA" id="ARBA00004571"/>
    </source>
</evidence>
<dbReference type="GO" id="GO:0009279">
    <property type="term" value="C:cell outer membrane"/>
    <property type="evidence" value="ECO:0007669"/>
    <property type="project" value="UniProtKB-SubCell"/>
</dbReference>
<dbReference type="Gene3D" id="2.170.130.10">
    <property type="entry name" value="TonB-dependent receptor, plug domain"/>
    <property type="match status" value="1"/>
</dbReference>
<evidence type="ECO:0000256" key="4">
    <source>
        <dbReference type="ARBA" id="ARBA00022692"/>
    </source>
</evidence>
<keyword evidence="6 8" id="KW-0472">Membrane</keyword>
<dbReference type="InterPro" id="IPR012910">
    <property type="entry name" value="Plug_dom"/>
</dbReference>
<dbReference type="Gene3D" id="2.40.170.20">
    <property type="entry name" value="TonB-dependent receptor, beta-barrel domain"/>
    <property type="match status" value="1"/>
</dbReference>